<evidence type="ECO:0000256" key="2">
    <source>
        <dbReference type="ARBA" id="ARBA00023043"/>
    </source>
</evidence>
<dbReference type="PANTHER" id="PTHR24198">
    <property type="entry name" value="ANKYRIN REPEAT AND PROTEIN KINASE DOMAIN-CONTAINING PROTEIN"/>
    <property type="match status" value="1"/>
</dbReference>
<proteinExistence type="predicted"/>
<dbReference type="SUPFAM" id="SSF48403">
    <property type="entry name" value="Ankyrin repeat"/>
    <property type="match status" value="2"/>
</dbReference>
<sequence>MTSYVFRSAYSASSSTPPWTSPESPPQQTAQSTSHGSFAAFVCHAAHLEEKLRPQETVFAGRDSLKTAARTRIGQGTSFIVERLEVGDDEGEKTTLSRHKVVVVKTVRQDPLAAHEWRGILLEMSVLLHEPIRYHPNIVRLLDVWWNATGQTASPFPALVQEYAEFGTLDRLQADVGALAFGIKQKLCYDVGRGLSILHACGIVHGDLKHENVLVFANRYPQPADQPYTAKVADFGGTLLAPQGHDEGSTLPMYTFPYEAPEAGDRLTGDAAKKTDAFSYGMLVWRCMLDGDDVLAAMGFAIPRGGATSELRAELKRLKQTDELLEAALVSLARHRATCNLPRQSLGLVMSCLRATLCGDASQRALDRAQARMRGMSSMDAHDYVIVKNLANAQRKLALERKTPGAHGIDMDSVGYALGRSAGDDYDAQNNLPGYRPDLSSPDQGGAVFDPETLRRVLDWAQQEAMVGGLVDAARGAVQGLSPYSAAYFLFQSHLNGFGVAASASEACRWLRVAAAAKEERESVECRATAWVVRVHEALNEANPLSWEEKMEKLCWAATWGHVGCGGEARQLLKTAGSRDDEAAWTQRVDEAEKKCRALTSGTGMPIFIARRLTRKWDTRDVDEMDALIQQELGSEYEAVLKKTNQDSQGPTKQGRFDAIHVNNKGYGLLHLVASQGNLPMLAHLMAKYACDINVANHSHADSPLTCACRTAHLACALHLLRHGADANGPRFAQEAPLHCISRLPAPEMRVLVAALLAAGADLERPTNAARRDVRAIWADWQGDASIQASPLARAVLNQSVDAVRVLLDHGASPAREENTVQPMALAAVLTQPEMLQILLDAAPVDTELFDEVGMLEAARGGGITPYDSLSLQSRLVRCGPRFKDNLSQTLRILQQRAALRGGSSSSEASAAQLCREICLGNRDIVETLLRLGHSPLGAPHHRPVAAAVAMNDLPTLRLLHDRGADLTMADEPLFIVLATRPQTSPRGIAVATHLLAAGVDPDARRADGPSALCLAIKNRFFDLADLLVSRCSLTDVNARHAWSDGQAPETLLCHLVATHSFSHLLSIEYLAKAHAEPSLRLRLGLGASRISPVHVLAQHPPRDWNTHSQISDRILHHVLTIFPDPESLQNHHVDAVIGTPLTAAVLAANHHMVTTLLDSPYRIDADTPVALQYTNLFASPVAETATARALALTLATDAVASPQPPCLSQPTTRVEIALELNPDSTPHLTAMLEKHRAAMHQPLPPPAPSDNMPVDLSIISEEKPTAWQQGDQMTEQDATRTFLNAFRRSEGIGDAVTVTMDKTFNKRPLEASTTAAAYANR</sequence>
<keyword evidence="1" id="KW-0677">Repeat</keyword>
<gene>
    <name evidence="5" type="ORF">CDD82_1173</name>
</gene>
<dbReference type="Proteomes" id="UP000224854">
    <property type="component" value="Unassembled WGS sequence"/>
</dbReference>
<dbReference type="InterPro" id="IPR036770">
    <property type="entry name" value="Ankyrin_rpt-contain_sf"/>
</dbReference>
<keyword evidence="6" id="KW-1185">Reference proteome</keyword>
<dbReference type="OrthoDB" id="4062651at2759"/>
<dbReference type="Pfam" id="PF00069">
    <property type="entry name" value="Pkinase"/>
    <property type="match status" value="1"/>
</dbReference>
<dbReference type="Gene3D" id="1.10.510.10">
    <property type="entry name" value="Transferase(Phosphotransferase) domain 1"/>
    <property type="match status" value="1"/>
</dbReference>
<evidence type="ECO:0000313" key="5">
    <source>
        <dbReference type="EMBL" id="PHH67738.1"/>
    </source>
</evidence>
<dbReference type="EMBL" id="NJEU01001331">
    <property type="protein sequence ID" value="PHH67738.1"/>
    <property type="molecule type" value="Genomic_DNA"/>
</dbReference>
<dbReference type="Gene3D" id="1.25.40.20">
    <property type="entry name" value="Ankyrin repeat-containing domain"/>
    <property type="match status" value="2"/>
</dbReference>
<accession>A0A2C5XPA6</accession>
<feature type="region of interest" description="Disordered" evidence="3">
    <location>
        <begin position="1"/>
        <end position="34"/>
    </location>
</feature>
<dbReference type="InterPro" id="IPR002110">
    <property type="entry name" value="Ankyrin_rpt"/>
</dbReference>
<dbReference type="SMART" id="SM00220">
    <property type="entry name" value="S_TKc"/>
    <property type="match status" value="1"/>
</dbReference>
<dbReference type="PANTHER" id="PTHR24198:SF165">
    <property type="entry name" value="ANKYRIN REPEAT-CONTAINING PROTEIN-RELATED"/>
    <property type="match status" value="1"/>
</dbReference>
<feature type="compositionally biased region" description="Low complexity" evidence="3">
    <location>
        <begin position="8"/>
        <end position="18"/>
    </location>
</feature>
<evidence type="ECO:0000256" key="1">
    <source>
        <dbReference type="ARBA" id="ARBA00022737"/>
    </source>
</evidence>
<evidence type="ECO:0000256" key="3">
    <source>
        <dbReference type="SAM" id="MobiDB-lite"/>
    </source>
</evidence>
<dbReference type="SUPFAM" id="SSF56112">
    <property type="entry name" value="Protein kinase-like (PK-like)"/>
    <property type="match status" value="1"/>
</dbReference>
<dbReference type="GO" id="GO:0005524">
    <property type="term" value="F:ATP binding"/>
    <property type="evidence" value="ECO:0007669"/>
    <property type="project" value="InterPro"/>
</dbReference>
<name>A0A2C5XPA6_9HYPO</name>
<protein>
    <recommendedName>
        <fullName evidence="4">Protein kinase domain-containing protein</fullName>
    </recommendedName>
</protein>
<dbReference type="PROSITE" id="PS50011">
    <property type="entry name" value="PROTEIN_KINASE_DOM"/>
    <property type="match status" value="1"/>
</dbReference>
<organism evidence="5 6">
    <name type="scientific">Ophiocordyceps australis</name>
    <dbReference type="NCBI Taxonomy" id="1399860"/>
    <lineage>
        <taxon>Eukaryota</taxon>
        <taxon>Fungi</taxon>
        <taxon>Dikarya</taxon>
        <taxon>Ascomycota</taxon>
        <taxon>Pezizomycotina</taxon>
        <taxon>Sordariomycetes</taxon>
        <taxon>Hypocreomycetidae</taxon>
        <taxon>Hypocreales</taxon>
        <taxon>Ophiocordycipitaceae</taxon>
        <taxon>Ophiocordyceps</taxon>
    </lineage>
</organism>
<keyword evidence="2" id="KW-0040">ANK repeat</keyword>
<reference evidence="5 6" key="1">
    <citation type="submission" date="2017-06" db="EMBL/GenBank/DDBJ databases">
        <title>Ant-infecting Ophiocordyceps genomes reveal a high diversity of potential behavioral manipulation genes and a possible major role for enterotoxins.</title>
        <authorList>
            <person name="De Bekker C."/>
            <person name="Evans H.C."/>
            <person name="Brachmann A."/>
            <person name="Hughes D.P."/>
        </authorList>
    </citation>
    <scope>NUCLEOTIDE SEQUENCE [LARGE SCALE GENOMIC DNA]</scope>
    <source>
        <strain evidence="5 6">1348a</strain>
    </source>
</reference>
<feature type="domain" description="Protein kinase" evidence="4">
    <location>
        <begin position="67"/>
        <end position="385"/>
    </location>
</feature>
<dbReference type="InterPro" id="IPR011009">
    <property type="entry name" value="Kinase-like_dom_sf"/>
</dbReference>
<dbReference type="InterPro" id="IPR008271">
    <property type="entry name" value="Ser/Thr_kinase_AS"/>
</dbReference>
<dbReference type="InterPro" id="IPR000719">
    <property type="entry name" value="Prot_kinase_dom"/>
</dbReference>
<dbReference type="SMART" id="SM00248">
    <property type="entry name" value="ANK"/>
    <property type="match status" value="8"/>
</dbReference>
<evidence type="ECO:0000313" key="6">
    <source>
        <dbReference type="Proteomes" id="UP000224854"/>
    </source>
</evidence>
<evidence type="ECO:0000259" key="4">
    <source>
        <dbReference type="PROSITE" id="PS50011"/>
    </source>
</evidence>
<dbReference type="PROSITE" id="PS00108">
    <property type="entry name" value="PROTEIN_KINASE_ST"/>
    <property type="match status" value="1"/>
</dbReference>
<dbReference type="GO" id="GO:0004672">
    <property type="term" value="F:protein kinase activity"/>
    <property type="evidence" value="ECO:0007669"/>
    <property type="project" value="InterPro"/>
</dbReference>
<comment type="caution">
    <text evidence="5">The sequence shown here is derived from an EMBL/GenBank/DDBJ whole genome shotgun (WGS) entry which is preliminary data.</text>
</comment>